<dbReference type="EMBL" id="JAVXUP010002385">
    <property type="protein sequence ID" value="KAK3003649.1"/>
    <property type="molecule type" value="Genomic_DNA"/>
</dbReference>
<accession>A0AA88V8E1</accession>
<gene>
    <name evidence="1" type="ORF">RJ639_019154</name>
</gene>
<protein>
    <submittedName>
        <fullName evidence="1">Uncharacterized protein</fullName>
    </submittedName>
</protein>
<evidence type="ECO:0000313" key="1">
    <source>
        <dbReference type="EMBL" id="KAK3003649.1"/>
    </source>
</evidence>
<dbReference type="AlphaFoldDB" id="A0AA88V8E1"/>
<name>A0AA88V8E1_9ASTE</name>
<sequence>MSRNVKIRGRSLQCEACGENGKLYASISKNSTMRNSLNLLCPRCGYYAILQVSVYTFTVLAAPCKRHKFSPILRPLKTMLGYTKCSENSHSIT</sequence>
<dbReference type="Proteomes" id="UP001188597">
    <property type="component" value="Unassembled WGS sequence"/>
</dbReference>
<evidence type="ECO:0000313" key="2">
    <source>
        <dbReference type="Proteomes" id="UP001188597"/>
    </source>
</evidence>
<organism evidence="1 2">
    <name type="scientific">Escallonia herrerae</name>
    <dbReference type="NCBI Taxonomy" id="1293975"/>
    <lineage>
        <taxon>Eukaryota</taxon>
        <taxon>Viridiplantae</taxon>
        <taxon>Streptophyta</taxon>
        <taxon>Embryophyta</taxon>
        <taxon>Tracheophyta</taxon>
        <taxon>Spermatophyta</taxon>
        <taxon>Magnoliopsida</taxon>
        <taxon>eudicotyledons</taxon>
        <taxon>Gunneridae</taxon>
        <taxon>Pentapetalae</taxon>
        <taxon>asterids</taxon>
        <taxon>campanulids</taxon>
        <taxon>Escalloniales</taxon>
        <taxon>Escalloniaceae</taxon>
        <taxon>Escallonia</taxon>
    </lineage>
</organism>
<reference evidence="1" key="1">
    <citation type="submission" date="2022-12" db="EMBL/GenBank/DDBJ databases">
        <title>Draft genome assemblies for two species of Escallonia (Escalloniales).</title>
        <authorList>
            <person name="Chanderbali A."/>
            <person name="Dervinis C."/>
            <person name="Anghel I."/>
            <person name="Soltis D."/>
            <person name="Soltis P."/>
            <person name="Zapata F."/>
        </authorList>
    </citation>
    <scope>NUCLEOTIDE SEQUENCE</scope>
    <source>
        <strain evidence="1">UCBG64.0493</strain>
        <tissue evidence="1">Leaf</tissue>
    </source>
</reference>
<proteinExistence type="predicted"/>
<keyword evidence="2" id="KW-1185">Reference proteome</keyword>
<comment type="caution">
    <text evidence="1">The sequence shown here is derived from an EMBL/GenBank/DDBJ whole genome shotgun (WGS) entry which is preliminary data.</text>
</comment>